<accession>A0A645AXC8</accession>
<name>A0A645AXC8_9ZZZZ</name>
<protein>
    <submittedName>
        <fullName evidence="1">Uncharacterized protein</fullName>
    </submittedName>
</protein>
<proteinExistence type="predicted"/>
<dbReference type="AlphaFoldDB" id="A0A645AXC8"/>
<evidence type="ECO:0000313" key="1">
    <source>
        <dbReference type="EMBL" id="MPM57912.1"/>
    </source>
</evidence>
<gene>
    <name evidence="1" type="ORF">SDC9_104741</name>
</gene>
<comment type="caution">
    <text evidence="1">The sequence shown here is derived from an EMBL/GenBank/DDBJ whole genome shotgun (WGS) entry which is preliminary data.</text>
</comment>
<organism evidence="1">
    <name type="scientific">bioreactor metagenome</name>
    <dbReference type="NCBI Taxonomy" id="1076179"/>
    <lineage>
        <taxon>unclassified sequences</taxon>
        <taxon>metagenomes</taxon>
        <taxon>ecological metagenomes</taxon>
    </lineage>
</organism>
<dbReference type="EMBL" id="VSSQ01016506">
    <property type="protein sequence ID" value="MPM57912.1"/>
    <property type="molecule type" value="Genomic_DNA"/>
</dbReference>
<sequence>MRLVEQRVEVRLPLRAAVARAHLLVKPRFVEQLAKQFLDGEQPALRAVAV</sequence>
<reference evidence="1" key="1">
    <citation type="submission" date="2019-08" db="EMBL/GenBank/DDBJ databases">
        <authorList>
            <person name="Kucharzyk K."/>
            <person name="Murdoch R.W."/>
            <person name="Higgins S."/>
            <person name="Loffler F."/>
        </authorList>
    </citation>
    <scope>NUCLEOTIDE SEQUENCE</scope>
</reference>